<keyword evidence="4" id="KW-1185">Reference proteome</keyword>
<dbReference type="SMART" id="SM00228">
    <property type="entry name" value="PDZ"/>
    <property type="match status" value="2"/>
</dbReference>
<gene>
    <name evidence="3" type="ORF">X975_03314</name>
</gene>
<evidence type="ECO:0000256" key="1">
    <source>
        <dbReference type="SAM" id="MobiDB-lite"/>
    </source>
</evidence>
<dbReference type="OrthoDB" id="6022711at2759"/>
<protein>
    <submittedName>
        <fullName evidence="3">PDZ domain-containing protein 2</fullName>
    </submittedName>
</protein>
<feature type="region of interest" description="Disordered" evidence="1">
    <location>
        <begin position="349"/>
        <end position="429"/>
    </location>
</feature>
<dbReference type="InterPro" id="IPR001478">
    <property type="entry name" value="PDZ"/>
</dbReference>
<dbReference type="Proteomes" id="UP000054359">
    <property type="component" value="Unassembled WGS sequence"/>
</dbReference>
<feature type="compositionally biased region" description="Basic and acidic residues" evidence="1">
    <location>
        <begin position="418"/>
        <end position="427"/>
    </location>
</feature>
<feature type="region of interest" description="Disordered" evidence="1">
    <location>
        <begin position="866"/>
        <end position="896"/>
    </location>
</feature>
<feature type="compositionally biased region" description="Basic and acidic residues" evidence="1">
    <location>
        <begin position="739"/>
        <end position="758"/>
    </location>
</feature>
<feature type="domain" description="PDZ" evidence="2">
    <location>
        <begin position="780"/>
        <end position="854"/>
    </location>
</feature>
<dbReference type="EMBL" id="KK122332">
    <property type="protein sequence ID" value="KFM82514.1"/>
    <property type="molecule type" value="Genomic_DNA"/>
</dbReference>
<evidence type="ECO:0000313" key="3">
    <source>
        <dbReference type="EMBL" id="KFM82514.1"/>
    </source>
</evidence>
<evidence type="ECO:0000259" key="2">
    <source>
        <dbReference type="PROSITE" id="PS50106"/>
    </source>
</evidence>
<feature type="compositionally biased region" description="Low complexity" evidence="1">
    <location>
        <begin position="361"/>
        <end position="372"/>
    </location>
</feature>
<feature type="region of interest" description="Disordered" evidence="1">
    <location>
        <begin position="705"/>
        <end position="770"/>
    </location>
</feature>
<dbReference type="InterPro" id="IPR036034">
    <property type="entry name" value="PDZ_sf"/>
</dbReference>
<dbReference type="STRING" id="407821.A0A087UYS5"/>
<dbReference type="PROSITE" id="PS50106">
    <property type="entry name" value="PDZ"/>
    <property type="match status" value="2"/>
</dbReference>
<feature type="compositionally biased region" description="Low complexity" evidence="1">
    <location>
        <begin position="871"/>
        <end position="889"/>
    </location>
</feature>
<dbReference type="Gene3D" id="2.30.42.10">
    <property type="match status" value="2"/>
</dbReference>
<feature type="region of interest" description="Disordered" evidence="1">
    <location>
        <begin position="481"/>
        <end position="508"/>
    </location>
</feature>
<dbReference type="Pfam" id="PF00595">
    <property type="entry name" value="PDZ"/>
    <property type="match status" value="2"/>
</dbReference>
<accession>A0A087UYS5</accession>
<reference evidence="3 4" key="1">
    <citation type="submission" date="2013-11" db="EMBL/GenBank/DDBJ databases">
        <title>Genome sequencing of Stegodyphus mimosarum.</title>
        <authorList>
            <person name="Bechsgaard J."/>
        </authorList>
    </citation>
    <scope>NUCLEOTIDE SEQUENCE [LARGE SCALE GENOMIC DNA]</scope>
</reference>
<feature type="non-terminal residue" evidence="3">
    <location>
        <position position="896"/>
    </location>
</feature>
<dbReference type="OMA" id="LGQFKAW"/>
<sequence>MRLFKRSAAAPPQLVRLSMLQEGGETEHSTTSPGLRLSLPSCFSECNIDDLMANTGTPKARRGFPFPWLNRKHSAPKKYAVNPTPLDATESSATLMRSAVSQLSLNDYAPHHQWPKPLTTFRKTPPNPSHFHPSYDDRTLYSNGFPSMESLNNNNYLNNNNVLANDSNSLMYRSVSTSALLEDPKEYFRSVEVDVANKNSNNVKNFAAPPASLEYFLMPLKATSSCEDLIDPCLDDTPGGGSCGQKAAVSQQLGTVLEEEVFLERGVAADFDRHPSSANGDTESLASSIQHRSDESGYESDGTKNGNDENALSIQDTLAEPVVLINEHHSSDTNVQKFAALFQRLTNGNNSADTKKDDQGNLNSSNKSTNKSYEVRSLRLRTPTMLSNLVQRHGSKDHTPSSATPGSKSTKDFSSTKSSDDSKKDTRNGASRLGQFKAWTLDRKLLRSRWKKNASLPDDKLDIAVPTRRSSIFQSSLFPHSVEDSPISSQQLETKSLPTLSSVSSSSSNDLLCDSSAGGEGSLSSCGGLNYQLRLKKAGYKSASTSNNARRRLWLQSQLSTSDSEDILSPEPLSVNKSFVTSPTGTEKPRRLPSQLDLHELVSVELRKDEHGELGIYITGCTDSEKNVLGYIIMDFEKGGPADRSGKLLKGDELLIVNGQQLQGVGLEDARRLLRVPEAEVHLLVARELSEDLCFKDDASRLQTTLPPVPELQESNVQASNAVPRLRHWQSDASSSNRGDNRRSHPDLPPKLKVDNERMGSNGICTLPRRPKSSQLSLHTVVFEKGPGRKSLGFSIVGGKDSPKGELGFYVKTIFANGQAAETGCLKEGDEIYTLNGQTLQGLSHSEAIAAFKKIKQGPVILHIGRRSNKKSSSLSESSSKLESNNSKSCSTLDNI</sequence>
<evidence type="ECO:0000313" key="4">
    <source>
        <dbReference type="Proteomes" id="UP000054359"/>
    </source>
</evidence>
<feature type="region of interest" description="Disordered" evidence="1">
    <location>
        <begin position="271"/>
        <end position="309"/>
    </location>
</feature>
<feature type="compositionally biased region" description="Low complexity" evidence="1">
    <location>
        <begin position="496"/>
        <end position="508"/>
    </location>
</feature>
<dbReference type="PANTHER" id="PTHR11324">
    <property type="entry name" value="IL16-RELATED"/>
    <property type="match status" value="1"/>
</dbReference>
<dbReference type="PANTHER" id="PTHR11324:SF16">
    <property type="entry name" value="PDZ DOMAIN-CONTAINING PROTEIN 2"/>
    <property type="match status" value="1"/>
</dbReference>
<feature type="domain" description="PDZ" evidence="2">
    <location>
        <begin position="603"/>
        <end position="689"/>
    </location>
</feature>
<proteinExistence type="predicted"/>
<dbReference type="CDD" id="cd06759">
    <property type="entry name" value="PDZ3_PDZD2-PDZ1_hPro-IL-16-like"/>
    <property type="match status" value="1"/>
</dbReference>
<feature type="compositionally biased region" description="Polar residues" evidence="1">
    <location>
        <begin position="276"/>
        <end position="290"/>
    </location>
</feature>
<dbReference type="SUPFAM" id="SSF50156">
    <property type="entry name" value="PDZ domain-like"/>
    <property type="match status" value="2"/>
</dbReference>
<name>A0A087UYS5_STEMI</name>
<organism evidence="3 4">
    <name type="scientific">Stegodyphus mimosarum</name>
    <name type="common">African social velvet spider</name>
    <dbReference type="NCBI Taxonomy" id="407821"/>
    <lineage>
        <taxon>Eukaryota</taxon>
        <taxon>Metazoa</taxon>
        <taxon>Ecdysozoa</taxon>
        <taxon>Arthropoda</taxon>
        <taxon>Chelicerata</taxon>
        <taxon>Arachnida</taxon>
        <taxon>Araneae</taxon>
        <taxon>Araneomorphae</taxon>
        <taxon>Entelegynae</taxon>
        <taxon>Eresoidea</taxon>
        <taxon>Eresidae</taxon>
        <taxon>Stegodyphus</taxon>
    </lineage>
</organism>
<dbReference type="AlphaFoldDB" id="A0A087UYS5"/>